<dbReference type="CDD" id="cd09597">
    <property type="entry name" value="M4_TLP"/>
    <property type="match status" value="1"/>
</dbReference>
<dbReference type="InterPro" id="IPR025711">
    <property type="entry name" value="PepSY"/>
</dbReference>
<dbReference type="Gene3D" id="3.10.450.40">
    <property type="match status" value="1"/>
</dbReference>
<feature type="active site" evidence="12">
    <location>
        <position position="417"/>
    </location>
</feature>
<evidence type="ECO:0000256" key="10">
    <source>
        <dbReference type="ARBA" id="ARBA00022837"/>
    </source>
</evidence>
<feature type="domain" description="PepSY" evidence="16">
    <location>
        <begin position="157"/>
        <end position="228"/>
    </location>
</feature>
<keyword evidence="19" id="KW-1185">Reference proteome</keyword>
<keyword evidence="5 13" id="KW-0645">Protease</keyword>
<evidence type="ECO:0000259" key="16">
    <source>
        <dbReference type="Pfam" id="PF03413"/>
    </source>
</evidence>
<dbReference type="EC" id="3.4.24.-" evidence="13"/>
<evidence type="ECO:0000256" key="9">
    <source>
        <dbReference type="ARBA" id="ARBA00022833"/>
    </source>
</evidence>
<name>A0A919X6R4_9BACI</name>
<evidence type="ECO:0000313" key="18">
    <source>
        <dbReference type="EMBL" id="GIO26551.1"/>
    </source>
</evidence>
<dbReference type="Pfam" id="PF02868">
    <property type="entry name" value="Peptidase_M4_C"/>
    <property type="match status" value="1"/>
</dbReference>
<dbReference type="Pfam" id="PF03413">
    <property type="entry name" value="PepSY"/>
    <property type="match status" value="1"/>
</dbReference>
<comment type="cofactor">
    <cofactor evidence="1 13">
        <name>Zn(2+)</name>
        <dbReference type="ChEBI" id="CHEBI:29105"/>
    </cofactor>
</comment>
<evidence type="ECO:0000256" key="1">
    <source>
        <dbReference type="ARBA" id="ARBA00001947"/>
    </source>
</evidence>
<evidence type="ECO:0000256" key="2">
    <source>
        <dbReference type="ARBA" id="ARBA00004613"/>
    </source>
</evidence>
<feature type="active site" description="Proton donor" evidence="12">
    <location>
        <position position="513"/>
    </location>
</feature>
<dbReference type="GO" id="GO:0005576">
    <property type="term" value="C:extracellular region"/>
    <property type="evidence" value="ECO:0007669"/>
    <property type="project" value="UniProtKB-SubCell"/>
</dbReference>
<keyword evidence="6" id="KW-0479">Metal-binding</keyword>
<dbReference type="InterPro" id="IPR013856">
    <property type="entry name" value="Peptidase_M4_domain"/>
</dbReference>
<evidence type="ECO:0000259" key="17">
    <source>
        <dbReference type="Pfam" id="PF07504"/>
    </source>
</evidence>
<sequence length="602" mass="66072">MLKKKKDLKKKALPIFLTATLAFSGLALPSTNVSASGQEVDTPSYVNVLSEAPKGLSREDTVYLFLQTQVSGQNASLNTKNVESQIAKAKEQFEIIDKIDDKETGTYHFRTVEMIHGVPIYGSEQTVALDKNNQVMAFFGNVTPKRKQSILSSESTLSENQALEVAKRDIEADIGEVKEYDGIDAKLIWYPDNGSHTLAYLVIASTSIPAPGYYHYFVDATSGEIMKSYNAFHEMAPTIDSQKNSFTVASSGEEQEISPLAESDKSEPITSRGMDIFGNLLTFNSTLNKETGARYLFDNTRANGVHTFHAQRMPEFSFLLLNALLGFTGFEVTTSSSFFYDPAAVSAHVNAGKVYDYYKRVFNRDSLDNNGMKLISTVHVGEKWNNAGWNGKQMIYGDGDGQLMISTSGGMDVIGHEMTHGVITHTADLIYEGESGALNESLADIMGSFIENKTGDDLWLLGEDIYTPNIPGDGLRDMKDPGSVPLSGYTETGYYPDHYNDRYLGEKDNGGVHINSSINNKAAHLITEGGTHYGVTVNGIGKQKAEKIFYRTLTHYLTASSNFSDMRQAAVQAARDLYPDRNGEPSVEVQAVMAAYDAVGVH</sequence>
<keyword evidence="10" id="KW-0106">Calcium</keyword>
<evidence type="ECO:0000256" key="12">
    <source>
        <dbReference type="PIRSR" id="PIRSR623612-1"/>
    </source>
</evidence>
<evidence type="ECO:0000256" key="8">
    <source>
        <dbReference type="ARBA" id="ARBA00022801"/>
    </source>
</evidence>
<dbReference type="PANTHER" id="PTHR33794:SF3">
    <property type="entry name" value="NEUTRAL PROTEASE B"/>
    <property type="match status" value="1"/>
</dbReference>
<reference evidence="18" key="1">
    <citation type="submission" date="2021-03" db="EMBL/GenBank/DDBJ databases">
        <title>Antimicrobial resistance genes in bacteria isolated from Japanese honey, and their potential for conferring macrolide and lincosamide resistance in the American foulbrood pathogen Paenibacillus larvae.</title>
        <authorList>
            <person name="Okamoto M."/>
            <person name="Kumagai M."/>
            <person name="Kanamori H."/>
            <person name="Takamatsu D."/>
        </authorList>
    </citation>
    <scope>NUCLEOTIDE SEQUENCE</scope>
    <source>
        <strain evidence="18">J43TS3</strain>
    </source>
</reference>
<proteinExistence type="inferred from homology"/>
<dbReference type="SUPFAM" id="SSF55486">
    <property type="entry name" value="Metalloproteases ('zincins'), catalytic domain"/>
    <property type="match status" value="1"/>
</dbReference>
<comment type="function">
    <text evidence="13">Extracellular zinc metalloprotease.</text>
</comment>
<dbReference type="AlphaFoldDB" id="A0A919X6R4"/>
<dbReference type="InterPro" id="IPR050728">
    <property type="entry name" value="Zinc_Metalloprotease_M4"/>
</dbReference>
<dbReference type="FunFam" id="1.10.390.10:FF:000012">
    <property type="entry name" value="Thermolysin"/>
    <property type="match status" value="1"/>
</dbReference>
<feature type="domain" description="Peptidase M4" evidence="14">
    <location>
        <begin position="277"/>
        <end position="423"/>
    </location>
</feature>
<keyword evidence="11 13" id="KW-0482">Metalloprotease</keyword>
<keyword evidence="9 13" id="KW-0862">Zinc</keyword>
<feature type="domain" description="FTP" evidence="17">
    <location>
        <begin position="91"/>
        <end position="142"/>
    </location>
</feature>
<dbReference type="Pfam" id="PF01447">
    <property type="entry name" value="Peptidase_M4"/>
    <property type="match status" value="1"/>
</dbReference>
<feature type="chain" id="PRO_5038161761" description="Neutral metalloproteinase" evidence="13">
    <location>
        <begin position="36"/>
        <end position="602"/>
    </location>
</feature>
<dbReference type="InterPro" id="IPR011096">
    <property type="entry name" value="FTP_domain"/>
</dbReference>
<evidence type="ECO:0000259" key="15">
    <source>
        <dbReference type="Pfam" id="PF02868"/>
    </source>
</evidence>
<protein>
    <recommendedName>
        <fullName evidence="13">Neutral metalloproteinase</fullName>
        <ecNumber evidence="13">3.4.24.-</ecNumber>
    </recommendedName>
</protein>
<feature type="domain" description="Peptidase M4 C-terminal" evidence="15">
    <location>
        <begin position="427"/>
        <end position="601"/>
    </location>
</feature>
<evidence type="ECO:0000256" key="7">
    <source>
        <dbReference type="ARBA" id="ARBA00022729"/>
    </source>
</evidence>
<evidence type="ECO:0000256" key="6">
    <source>
        <dbReference type="ARBA" id="ARBA00022723"/>
    </source>
</evidence>
<dbReference type="GO" id="GO:0004222">
    <property type="term" value="F:metalloendopeptidase activity"/>
    <property type="evidence" value="ECO:0007669"/>
    <property type="project" value="UniProtKB-UniRule"/>
</dbReference>
<dbReference type="RefSeq" id="WP_280530730.1">
    <property type="nucleotide sequence ID" value="NZ_BORP01000002.1"/>
</dbReference>
<dbReference type="InterPro" id="IPR027268">
    <property type="entry name" value="Peptidase_M4/M1_CTD_sf"/>
</dbReference>
<dbReference type="Gene3D" id="3.10.170.10">
    <property type="match status" value="1"/>
</dbReference>
<keyword evidence="7 13" id="KW-0732">Signal</keyword>
<comment type="caution">
    <text evidence="18">The sequence shown here is derived from an EMBL/GenBank/DDBJ whole genome shotgun (WGS) entry which is preliminary data.</text>
</comment>
<dbReference type="Pfam" id="PF07504">
    <property type="entry name" value="FTP"/>
    <property type="match status" value="1"/>
</dbReference>
<evidence type="ECO:0000259" key="14">
    <source>
        <dbReference type="Pfam" id="PF01447"/>
    </source>
</evidence>
<dbReference type="Proteomes" id="UP000676917">
    <property type="component" value="Unassembled WGS sequence"/>
</dbReference>
<dbReference type="Gene3D" id="1.10.390.10">
    <property type="entry name" value="Neutral Protease Domain 2"/>
    <property type="match status" value="1"/>
</dbReference>
<dbReference type="PRINTS" id="PR00730">
    <property type="entry name" value="THERMOLYSIN"/>
</dbReference>
<keyword evidence="4 13" id="KW-0964">Secreted</keyword>
<dbReference type="PANTHER" id="PTHR33794">
    <property type="entry name" value="BACILLOLYSIN"/>
    <property type="match status" value="1"/>
</dbReference>
<gene>
    <name evidence="18" type="ORF">J43TS3_11620</name>
</gene>
<evidence type="ECO:0000256" key="3">
    <source>
        <dbReference type="ARBA" id="ARBA00009388"/>
    </source>
</evidence>
<evidence type="ECO:0000256" key="4">
    <source>
        <dbReference type="ARBA" id="ARBA00022525"/>
    </source>
</evidence>
<dbReference type="GO" id="GO:0046872">
    <property type="term" value="F:metal ion binding"/>
    <property type="evidence" value="ECO:0007669"/>
    <property type="project" value="UniProtKB-UniRule"/>
</dbReference>
<dbReference type="InterPro" id="IPR023612">
    <property type="entry name" value="Peptidase_M4"/>
</dbReference>
<comment type="similarity">
    <text evidence="3 13">Belongs to the peptidase M4 family.</text>
</comment>
<feature type="signal peptide" evidence="13">
    <location>
        <begin position="1"/>
        <end position="35"/>
    </location>
</feature>
<comment type="subcellular location">
    <subcellularLocation>
        <location evidence="2 13">Secreted</location>
    </subcellularLocation>
</comment>
<keyword evidence="8 13" id="KW-0378">Hydrolase</keyword>
<accession>A0A919X6R4</accession>
<dbReference type="Gene3D" id="3.10.450.490">
    <property type="match status" value="1"/>
</dbReference>
<dbReference type="EMBL" id="BORP01000002">
    <property type="protein sequence ID" value="GIO26551.1"/>
    <property type="molecule type" value="Genomic_DNA"/>
</dbReference>
<dbReference type="GO" id="GO:0006508">
    <property type="term" value="P:proteolysis"/>
    <property type="evidence" value="ECO:0007669"/>
    <property type="project" value="UniProtKB-KW"/>
</dbReference>
<evidence type="ECO:0000256" key="11">
    <source>
        <dbReference type="ARBA" id="ARBA00023049"/>
    </source>
</evidence>
<evidence type="ECO:0000313" key="19">
    <source>
        <dbReference type="Proteomes" id="UP000676917"/>
    </source>
</evidence>
<organism evidence="18 19">
    <name type="scientific">Ornithinibacillus bavariensis</name>
    <dbReference type="NCBI Taxonomy" id="545502"/>
    <lineage>
        <taxon>Bacteria</taxon>
        <taxon>Bacillati</taxon>
        <taxon>Bacillota</taxon>
        <taxon>Bacilli</taxon>
        <taxon>Bacillales</taxon>
        <taxon>Bacillaceae</taxon>
        <taxon>Ornithinibacillus</taxon>
    </lineage>
</organism>
<dbReference type="InterPro" id="IPR001570">
    <property type="entry name" value="Peptidase_M4_C_domain"/>
</dbReference>
<evidence type="ECO:0000256" key="13">
    <source>
        <dbReference type="RuleBase" id="RU366073"/>
    </source>
</evidence>
<evidence type="ECO:0000256" key="5">
    <source>
        <dbReference type="ARBA" id="ARBA00022670"/>
    </source>
</evidence>